<evidence type="ECO:0000313" key="3">
    <source>
        <dbReference type="Proteomes" id="UP000245765"/>
    </source>
</evidence>
<dbReference type="Gene3D" id="1.10.1740.10">
    <property type="match status" value="1"/>
</dbReference>
<gene>
    <name evidence="2" type="ORF">DFH01_23000</name>
</gene>
<evidence type="ECO:0000259" key="1">
    <source>
        <dbReference type="Pfam" id="PF04542"/>
    </source>
</evidence>
<dbReference type="InterPro" id="IPR007627">
    <property type="entry name" value="RNA_pol_sigma70_r2"/>
</dbReference>
<name>A0A317FAY8_9PROT</name>
<dbReference type="OrthoDB" id="7276908at2"/>
<dbReference type="GO" id="GO:0006352">
    <property type="term" value="P:DNA-templated transcription initiation"/>
    <property type="evidence" value="ECO:0007669"/>
    <property type="project" value="InterPro"/>
</dbReference>
<reference evidence="3" key="1">
    <citation type="submission" date="2018-05" db="EMBL/GenBank/DDBJ databases">
        <authorList>
            <person name="Du Z."/>
            <person name="Wang X."/>
        </authorList>
    </citation>
    <scope>NUCLEOTIDE SEQUENCE [LARGE SCALE GENOMIC DNA]</scope>
    <source>
        <strain evidence="3">CQN31</strain>
    </source>
</reference>
<proteinExistence type="predicted"/>
<dbReference type="Pfam" id="PF04542">
    <property type="entry name" value="Sigma70_r2"/>
    <property type="match status" value="1"/>
</dbReference>
<dbReference type="SUPFAM" id="SSF88946">
    <property type="entry name" value="Sigma2 domain of RNA polymerase sigma factors"/>
    <property type="match status" value="1"/>
</dbReference>
<comment type="caution">
    <text evidence="2">The sequence shown here is derived from an EMBL/GenBank/DDBJ whole genome shotgun (WGS) entry which is preliminary data.</text>
</comment>
<accession>A0A317FAY8</accession>
<sequence>MATQGPRHPHQPTAWHPDRLAASLAIAHRYARRGSRRLRLSRADREDLRQDILLTMLERAARFDPERGRWDAFATLLAQHAVADRVRAHRRGPRPVFFDLDLDAFPAGASATQCDEVDPDIALDFARVGDEIPTPSGHLLDLIRTTTDIADAQRRSRGSCAAFYRAMAELRCWLHAAGLRPMRTPATRAPSTATP</sequence>
<dbReference type="InterPro" id="IPR013325">
    <property type="entry name" value="RNA_pol_sigma_r2"/>
</dbReference>
<feature type="domain" description="RNA polymerase sigma-70 region 2" evidence="1">
    <location>
        <begin position="32"/>
        <end position="91"/>
    </location>
</feature>
<organism evidence="2 3">
    <name type="scientific">Falsiroseomonas bella</name>
    <dbReference type="NCBI Taxonomy" id="2184016"/>
    <lineage>
        <taxon>Bacteria</taxon>
        <taxon>Pseudomonadati</taxon>
        <taxon>Pseudomonadota</taxon>
        <taxon>Alphaproteobacteria</taxon>
        <taxon>Acetobacterales</taxon>
        <taxon>Roseomonadaceae</taxon>
        <taxon>Falsiroseomonas</taxon>
    </lineage>
</organism>
<dbReference type="RefSeq" id="WP_109872822.1">
    <property type="nucleotide sequence ID" value="NZ_QGNA01000005.1"/>
</dbReference>
<dbReference type="Proteomes" id="UP000245765">
    <property type="component" value="Unassembled WGS sequence"/>
</dbReference>
<evidence type="ECO:0000313" key="2">
    <source>
        <dbReference type="EMBL" id="PWS35177.1"/>
    </source>
</evidence>
<dbReference type="AlphaFoldDB" id="A0A317FAY8"/>
<dbReference type="EMBL" id="QGNA01000005">
    <property type="protein sequence ID" value="PWS35177.1"/>
    <property type="molecule type" value="Genomic_DNA"/>
</dbReference>
<keyword evidence="3" id="KW-1185">Reference proteome</keyword>
<dbReference type="GO" id="GO:0003700">
    <property type="term" value="F:DNA-binding transcription factor activity"/>
    <property type="evidence" value="ECO:0007669"/>
    <property type="project" value="InterPro"/>
</dbReference>
<protein>
    <recommendedName>
        <fullName evidence="1">RNA polymerase sigma-70 region 2 domain-containing protein</fullName>
    </recommendedName>
</protein>